<feature type="domain" description="EngB-type G" evidence="11">
    <location>
        <begin position="29"/>
        <end position="203"/>
    </location>
</feature>
<evidence type="ECO:0000259" key="11">
    <source>
        <dbReference type="PROSITE" id="PS51706"/>
    </source>
</evidence>
<dbReference type="GO" id="GO:0046872">
    <property type="term" value="F:metal ion binding"/>
    <property type="evidence" value="ECO:0007669"/>
    <property type="project" value="UniProtKB-KW"/>
</dbReference>
<comment type="function">
    <text evidence="10">Necessary for normal cell division and for the maintenance of normal septation.</text>
</comment>
<dbReference type="PROSITE" id="PS51706">
    <property type="entry name" value="G_ENGB"/>
    <property type="match status" value="1"/>
</dbReference>
<dbReference type="GO" id="GO:0005525">
    <property type="term" value="F:GTP binding"/>
    <property type="evidence" value="ECO:0007669"/>
    <property type="project" value="UniProtKB-UniRule"/>
</dbReference>
<evidence type="ECO:0000256" key="10">
    <source>
        <dbReference type="HAMAP-Rule" id="MF_00321"/>
    </source>
</evidence>
<protein>
    <recommendedName>
        <fullName evidence="10">Probable GTP-binding protein EngB</fullName>
    </recommendedName>
</protein>
<evidence type="ECO:0000256" key="5">
    <source>
        <dbReference type="ARBA" id="ARBA00022741"/>
    </source>
</evidence>
<dbReference type="CDD" id="cd01876">
    <property type="entry name" value="YihA_EngB"/>
    <property type="match status" value="1"/>
</dbReference>
<evidence type="ECO:0000313" key="12">
    <source>
        <dbReference type="EMBL" id="KIE04468.1"/>
    </source>
</evidence>
<evidence type="ECO:0000256" key="1">
    <source>
        <dbReference type="ARBA" id="ARBA00001946"/>
    </source>
</evidence>
<comment type="cofactor">
    <cofactor evidence="1">
        <name>Mg(2+)</name>
        <dbReference type="ChEBI" id="CHEBI:18420"/>
    </cofactor>
</comment>
<dbReference type="HAMAP" id="MF_00321">
    <property type="entry name" value="GTPase_EngB"/>
    <property type="match status" value="1"/>
</dbReference>
<dbReference type="PANTHER" id="PTHR11649">
    <property type="entry name" value="MSS1/TRME-RELATED GTP-BINDING PROTEIN"/>
    <property type="match status" value="1"/>
</dbReference>
<keyword evidence="7 10" id="KW-0342">GTP-binding</keyword>
<dbReference type="RefSeq" id="WP_039458366.1">
    <property type="nucleotide sequence ID" value="NZ_JSWE01000184.1"/>
</dbReference>
<proteinExistence type="inferred from homology"/>
<dbReference type="InterPro" id="IPR027417">
    <property type="entry name" value="P-loop_NTPase"/>
</dbReference>
<evidence type="ECO:0000313" key="13">
    <source>
        <dbReference type="Proteomes" id="UP000031258"/>
    </source>
</evidence>
<dbReference type="OrthoDB" id="9804921at2"/>
<organism evidence="12 13">
    <name type="scientific">Candidatus Jidaibacter acanthamoebae</name>
    <dbReference type="NCBI Taxonomy" id="86105"/>
    <lineage>
        <taxon>Bacteria</taxon>
        <taxon>Pseudomonadati</taxon>
        <taxon>Pseudomonadota</taxon>
        <taxon>Alphaproteobacteria</taxon>
        <taxon>Rickettsiales</taxon>
        <taxon>Candidatus Midichloriaceae</taxon>
        <taxon>Candidatus Jidaibacter</taxon>
    </lineage>
</organism>
<dbReference type="GO" id="GO:0000917">
    <property type="term" value="P:division septum assembly"/>
    <property type="evidence" value="ECO:0007669"/>
    <property type="project" value="UniProtKB-KW"/>
</dbReference>
<dbReference type="AlphaFoldDB" id="A0A0C1QK04"/>
<dbReference type="InterPro" id="IPR030393">
    <property type="entry name" value="G_ENGB_dom"/>
</dbReference>
<gene>
    <name evidence="12" type="primary">engB_2</name>
    <name evidence="10" type="synonym">engB</name>
    <name evidence="12" type="ORF">NF27_HQ00060</name>
</gene>
<keyword evidence="9 10" id="KW-0131">Cell cycle</keyword>
<accession>A0A0C1QK04</accession>
<keyword evidence="4" id="KW-0479">Metal-binding</keyword>
<comment type="similarity">
    <text evidence="2 10">Belongs to the TRAFAC class TrmE-Era-EngA-EngB-Septin-like GTPase superfamily. EngB GTPase family.</text>
</comment>
<dbReference type="Proteomes" id="UP000031258">
    <property type="component" value="Unassembled WGS sequence"/>
</dbReference>
<evidence type="ECO:0000256" key="3">
    <source>
        <dbReference type="ARBA" id="ARBA00022618"/>
    </source>
</evidence>
<dbReference type="PATRIC" id="fig|86105.3.peg.1643"/>
<dbReference type="InterPro" id="IPR006073">
    <property type="entry name" value="GTP-bd"/>
</dbReference>
<evidence type="ECO:0000256" key="6">
    <source>
        <dbReference type="ARBA" id="ARBA00022842"/>
    </source>
</evidence>
<dbReference type="EMBL" id="JSWE01000184">
    <property type="protein sequence ID" value="KIE04468.1"/>
    <property type="molecule type" value="Genomic_DNA"/>
</dbReference>
<sequence>MITEIEKFFLKNTKFVTGAVSVEGLPSANIPEVAFIGRSNVGKSSIINAILGQRIARVSNTPGRTRELNFFSVNNKLHIVDLPGYGYAKASKSEIKGWNRLIYDYLRGRVELRRIFMLIDSRFGIKDNDLEMIKFLGDYATTVQIILTKTDKLKASELKAVNEKTESEIKQHAILFSNIISTSSVSKEGVNLVREEIYNLTQY</sequence>
<keyword evidence="8 10" id="KW-0717">Septation</keyword>
<dbReference type="PANTHER" id="PTHR11649:SF13">
    <property type="entry name" value="ENGB-TYPE G DOMAIN-CONTAINING PROTEIN"/>
    <property type="match status" value="1"/>
</dbReference>
<keyword evidence="3 10" id="KW-0132">Cell division</keyword>
<keyword evidence="5 10" id="KW-0547">Nucleotide-binding</keyword>
<dbReference type="InterPro" id="IPR019987">
    <property type="entry name" value="GTP-bd_ribosome_bio_YsxC"/>
</dbReference>
<dbReference type="STRING" id="86105.NF27_HQ00060"/>
<dbReference type="SUPFAM" id="SSF52540">
    <property type="entry name" value="P-loop containing nucleoside triphosphate hydrolases"/>
    <property type="match status" value="1"/>
</dbReference>
<reference evidence="12 13" key="1">
    <citation type="submission" date="2014-11" db="EMBL/GenBank/DDBJ databases">
        <title>A Rickettsiales Symbiont of Amoebae With Ancient Features.</title>
        <authorList>
            <person name="Schulz F."/>
            <person name="Martijn J."/>
            <person name="Wascher F."/>
            <person name="Kostanjsek R."/>
            <person name="Ettema T.J."/>
            <person name="Horn M."/>
        </authorList>
    </citation>
    <scope>NUCLEOTIDE SEQUENCE [LARGE SCALE GENOMIC DNA]</scope>
    <source>
        <strain evidence="12 13">UWC36</strain>
    </source>
</reference>
<comment type="caution">
    <text evidence="12">The sequence shown here is derived from an EMBL/GenBank/DDBJ whole genome shotgun (WGS) entry which is preliminary data.</text>
</comment>
<evidence type="ECO:0000256" key="4">
    <source>
        <dbReference type="ARBA" id="ARBA00022723"/>
    </source>
</evidence>
<name>A0A0C1QK04_9RICK</name>
<dbReference type="NCBIfam" id="TIGR03598">
    <property type="entry name" value="GTPase_YsxC"/>
    <property type="match status" value="1"/>
</dbReference>
<keyword evidence="13" id="KW-1185">Reference proteome</keyword>
<keyword evidence="6" id="KW-0460">Magnesium</keyword>
<dbReference type="GO" id="GO:0005829">
    <property type="term" value="C:cytosol"/>
    <property type="evidence" value="ECO:0007669"/>
    <property type="project" value="TreeGrafter"/>
</dbReference>
<dbReference type="Gene3D" id="3.40.50.300">
    <property type="entry name" value="P-loop containing nucleotide triphosphate hydrolases"/>
    <property type="match status" value="1"/>
</dbReference>
<evidence type="ECO:0000256" key="2">
    <source>
        <dbReference type="ARBA" id="ARBA00009638"/>
    </source>
</evidence>
<evidence type="ECO:0000256" key="7">
    <source>
        <dbReference type="ARBA" id="ARBA00023134"/>
    </source>
</evidence>
<dbReference type="Pfam" id="PF01926">
    <property type="entry name" value="MMR_HSR1"/>
    <property type="match status" value="1"/>
</dbReference>
<evidence type="ECO:0000256" key="8">
    <source>
        <dbReference type="ARBA" id="ARBA00023210"/>
    </source>
</evidence>
<evidence type="ECO:0000256" key="9">
    <source>
        <dbReference type="ARBA" id="ARBA00023306"/>
    </source>
</evidence>